<proteinExistence type="predicted"/>
<keyword evidence="1" id="KW-0547">Nucleotide-binding</keyword>
<dbReference type="SUPFAM" id="SSF52540">
    <property type="entry name" value="P-loop containing nucleoside triphosphate hydrolases"/>
    <property type="match status" value="1"/>
</dbReference>
<sequence>MYKKYNIGELVELKKEIILLKVQELTLHFFLGNDNFDLIDRSKIEIGDNVVIEIDNYQYSQKNIIKVVNVFPKKEFDLTLFQSYYEEMKYYIGFYEISINQVIEKYEKVNTYLNIFDWFIKDSMLVNNTTTKVAKFFFNNGLSFNVFKTFLFKDKNNQDLSNINKKIKSIKDVLIVNLFNFLENENIYFEKEEFINDLYDIIRSISYQFEPVELNAIFLILNILSSNIRKNITYLSRKSFIKLMDNIDESIKEDVLSYCIDNNHIIIIDKEKFYLNIYYKFELNLSNFFKELIYINNNSDYLKSNKKLGLINELNINYIADKNSLNLKQKEALEAFIKNNILIINGGAGTGKTTLIKSIIDLLEIEGPKFKVALTSLSAMATNNIKQKFDKLNSGVMIKNIYKLLKSRGLSNFEFNESSKLEIDVLIIDECSMINLWLFYSLIRAIDLNTTKIILVGDKNQLPPIGIGNVFEDLIDSKVIPTVTLLDNERHKLSNNIITCANKIIVNKDELDEEYFNKIINEEVEGIEFHFDLEESEVLNKIVEEHENCNFLDLKSKEVQVISNLNTFKKNKIFSCENLNNKLKPLICKNYNDNLIYSLFEKILITKNLYSIKTGANFDLFNGQIGYIKEIKPYYNSIYTHEIVISLEQGDINTLYSKTKQLFFKEKDQELFLTSAFAISLHKMQGNEFNKVIYILSGINSIDNFVTKRSLYTGFTRAKEKIIIIGKKEDFFKILKNEYKKGNGNFLELLKK</sequence>
<dbReference type="GO" id="GO:0003678">
    <property type="term" value="F:DNA helicase activity"/>
    <property type="evidence" value="ECO:0007669"/>
    <property type="project" value="UniProtKB-ARBA"/>
</dbReference>
<dbReference type="RefSeq" id="WP_094049046.1">
    <property type="nucleotide sequence ID" value="NZ_CP022535.1"/>
</dbReference>
<dbReference type="GO" id="GO:0005524">
    <property type="term" value="F:ATP binding"/>
    <property type="evidence" value="ECO:0007669"/>
    <property type="project" value="UniProtKB-KW"/>
</dbReference>
<keyword evidence="2" id="KW-0067">ATP-binding</keyword>
<feature type="domain" description="AAA+ ATPase" evidence="3">
    <location>
        <begin position="338"/>
        <end position="481"/>
    </location>
</feature>
<evidence type="ECO:0000256" key="2">
    <source>
        <dbReference type="ARBA" id="ARBA00022840"/>
    </source>
</evidence>
<dbReference type="KEGG" id="scou:SCORR_v1c06010"/>
<dbReference type="InterPro" id="IPR050534">
    <property type="entry name" value="Coronavir_polyprotein_1ab"/>
</dbReference>
<name>A0A222EQ50_9MOLU</name>
<dbReference type="InterPro" id="IPR003593">
    <property type="entry name" value="AAA+_ATPase"/>
</dbReference>
<dbReference type="Pfam" id="PF13245">
    <property type="entry name" value="AAA_19"/>
    <property type="match status" value="1"/>
</dbReference>
<dbReference type="OrthoDB" id="9803432at2"/>
<dbReference type="Pfam" id="PF13538">
    <property type="entry name" value="UvrD_C_2"/>
    <property type="match status" value="1"/>
</dbReference>
<keyword evidence="5" id="KW-1185">Reference proteome</keyword>
<dbReference type="Gene3D" id="2.30.30.940">
    <property type="match status" value="1"/>
</dbReference>
<dbReference type="CDD" id="cd17933">
    <property type="entry name" value="DEXSc_RecD-like"/>
    <property type="match status" value="1"/>
</dbReference>
<dbReference type="InterPro" id="IPR027785">
    <property type="entry name" value="UvrD-like_helicase_C"/>
</dbReference>
<dbReference type="InterPro" id="IPR027417">
    <property type="entry name" value="P-loop_NTPase"/>
</dbReference>
<dbReference type="Gene3D" id="3.40.50.300">
    <property type="entry name" value="P-loop containing nucleotide triphosphate hydrolases"/>
    <property type="match status" value="2"/>
</dbReference>
<dbReference type="EMBL" id="CP022535">
    <property type="protein sequence ID" value="ASP28373.1"/>
    <property type="molecule type" value="Genomic_DNA"/>
</dbReference>
<gene>
    <name evidence="4" type="primary">recD</name>
    <name evidence="4" type="ORF">SCORR_v1c06010</name>
</gene>
<evidence type="ECO:0000313" key="4">
    <source>
        <dbReference type="EMBL" id="ASP28373.1"/>
    </source>
</evidence>
<dbReference type="PANTHER" id="PTHR43788">
    <property type="entry name" value="DNA2/NAM7 HELICASE FAMILY MEMBER"/>
    <property type="match status" value="1"/>
</dbReference>
<protein>
    <submittedName>
        <fullName evidence="4">Exodeoxyribonuclease V subunit alpha</fullName>
    </submittedName>
</protein>
<evidence type="ECO:0000313" key="5">
    <source>
        <dbReference type="Proteomes" id="UP000203229"/>
    </source>
</evidence>
<accession>A0A222EQ50</accession>
<dbReference type="AlphaFoldDB" id="A0A222EQ50"/>
<evidence type="ECO:0000256" key="1">
    <source>
        <dbReference type="ARBA" id="ARBA00022741"/>
    </source>
</evidence>
<dbReference type="Proteomes" id="UP000203229">
    <property type="component" value="Chromosome"/>
</dbReference>
<reference evidence="4 5" key="1">
    <citation type="submission" date="2017-07" db="EMBL/GenBank/DDBJ databases">
        <title>Complete genome sequence of Spiroplasma corruscae EC-1 (DSM 19793).</title>
        <authorList>
            <person name="Tsai Y.-M."/>
            <person name="Lo W.-S."/>
            <person name="Kuo C.-H."/>
        </authorList>
    </citation>
    <scope>NUCLEOTIDE SEQUENCE [LARGE SCALE GENOMIC DNA]</scope>
    <source>
        <strain evidence="4 5">EC-1</strain>
    </source>
</reference>
<dbReference type="CDD" id="cd18809">
    <property type="entry name" value="SF1_C_RecD"/>
    <property type="match status" value="1"/>
</dbReference>
<dbReference type="SMART" id="SM00382">
    <property type="entry name" value="AAA"/>
    <property type="match status" value="1"/>
</dbReference>
<dbReference type="PANTHER" id="PTHR43788:SF6">
    <property type="entry name" value="DNA HELICASE B"/>
    <property type="match status" value="1"/>
</dbReference>
<organism evidence="4 5">
    <name type="scientific">Spiroplasma corruscae</name>
    <dbReference type="NCBI Taxonomy" id="216934"/>
    <lineage>
        <taxon>Bacteria</taxon>
        <taxon>Bacillati</taxon>
        <taxon>Mycoplasmatota</taxon>
        <taxon>Mollicutes</taxon>
        <taxon>Entomoplasmatales</taxon>
        <taxon>Spiroplasmataceae</taxon>
        <taxon>Spiroplasma</taxon>
    </lineage>
</organism>
<evidence type="ECO:0000259" key="3">
    <source>
        <dbReference type="SMART" id="SM00382"/>
    </source>
</evidence>